<dbReference type="PANTHER" id="PTHR36479">
    <property type="entry name" value="ULP_PROTEASE DOMAIN-CONTAINING PROTEIN"/>
    <property type="match status" value="1"/>
</dbReference>
<dbReference type="PANTHER" id="PTHR36479:SF10">
    <property type="entry name" value="UBIQUITIN-LIKE PROTEASE FAMILY PROFILE DOMAIN-CONTAINING PROTEIN"/>
    <property type="match status" value="1"/>
</dbReference>
<dbReference type="OrthoDB" id="721952at2759"/>
<dbReference type="Gramene" id="TraesCS7A02G233000.1">
    <property type="protein sequence ID" value="TraesCS7A02G233000.1"/>
    <property type="gene ID" value="TraesCS7A02G233000"/>
</dbReference>
<feature type="region of interest" description="Disordered" evidence="4">
    <location>
        <begin position="1"/>
        <end position="68"/>
    </location>
</feature>
<dbReference type="Gene3D" id="3.40.395.10">
    <property type="entry name" value="Adenoviral Proteinase, Chain A"/>
    <property type="match status" value="1"/>
</dbReference>
<protein>
    <recommendedName>
        <fullName evidence="5">Ubiquitin-like protease family profile domain-containing protein</fullName>
    </recommendedName>
</protein>
<dbReference type="SUPFAM" id="SSF54001">
    <property type="entry name" value="Cysteine proteinases"/>
    <property type="match status" value="1"/>
</dbReference>
<proteinExistence type="inferred from homology"/>
<dbReference type="GO" id="GO:0006508">
    <property type="term" value="P:proteolysis"/>
    <property type="evidence" value="ECO:0007669"/>
    <property type="project" value="UniProtKB-KW"/>
</dbReference>
<evidence type="ECO:0000256" key="2">
    <source>
        <dbReference type="ARBA" id="ARBA00022670"/>
    </source>
</evidence>
<feature type="compositionally biased region" description="Polar residues" evidence="4">
    <location>
        <begin position="388"/>
        <end position="400"/>
    </location>
</feature>
<dbReference type="GO" id="GO:0008234">
    <property type="term" value="F:cysteine-type peptidase activity"/>
    <property type="evidence" value="ECO:0007669"/>
    <property type="project" value="InterPro"/>
</dbReference>
<feature type="compositionally biased region" description="Polar residues" evidence="4">
    <location>
        <begin position="25"/>
        <end position="38"/>
    </location>
</feature>
<organism evidence="6">
    <name type="scientific">Triticum aestivum</name>
    <name type="common">Wheat</name>
    <dbReference type="NCBI Taxonomy" id="4565"/>
    <lineage>
        <taxon>Eukaryota</taxon>
        <taxon>Viridiplantae</taxon>
        <taxon>Streptophyta</taxon>
        <taxon>Embryophyta</taxon>
        <taxon>Tracheophyta</taxon>
        <taxon>Spermatophyta</taxon>
        <taxon>Magnoliopsida</taxon>
        <taxon>Liliopsida</taxon>
        <taxon>Poales</taxon>
        <taxon>Poaceae</taxon>
        <taxon>BOP clade</taxon>
        <taxon>Pooideae</taxon>
        <taxon>Triticodae</taxon>
        <taxon>Triticeae</taxon>
        <taxon>Triticinae</taxon>
        <taxon>Triticum</taxon>
    </lineage>
</organism>
<dbReference type="Proteomes" id="UP000019116">
    <property type="component" value="Chromosome 7A"/>
</dbReference>
<evidence type="ECO:0000256" key="3">
    <source>
        <dbReference type="ARBA" id="ARBA00022801"/>
    </source>
</evidence>
<name>A0A3B6RHD9_WHEAT</name>
<accession>A0A3B6RHD9</accession>
<keyword evidence="2" id="KW-0645">Protease</keyword>
<evidence type="ECO:0000256" key="1">
    <source>
        <dbReference type="ARBA" id="ARBA00005234"/>
    </source>
</evidence>
<reference evidence="6" key="1">
    <citation type="submission" date="2018-08" db="EMBL/GenBank/DDBJ databases">
        <authorList>
            <person name="Rossello M."/>
        </authorList>
    </citation>
    <scope>NUCLEOTIDE SEQUENCE [LARGE SCALE GENOMIC DNA]</scope>
    <source>
        <strain evidence="6">cv. Chinese Spring</strain>
    </source>
</reference>
<evidence type="ECO:0000313" key="6">
    <source>
        <dbReference type="EnsemblPlants" id="TraesCS7A02G233000.1"/>
    </source>
</evidence>
<dbReference type="InterPro" id="IPR038765">
    <property type="entry name" value="Papain-like_cys_pep_sf"/>
</dbReference>
<dbReference type="AlphaFoldDB" id="A0A3B6RHD9"/>
<evidence type="ECO:0000313" key="7">
    <source>
        <dbReference type="Proteomes" id="UP000019116"/>
    </source>
</evidence>
<dbReference type="STRING" id="4565.A0A3B6RHD9"/>
<dbReference type="EnsemblPlants" id="TraesCS7A02G233000.1">
    <property type="protein sequence ID" value="TraesCS7A02G233000.1"/>
    <property type="gene ID" value="TraesCS7A02G233000"/>
</dbReference>
<sequence length="702" mass="78330">MKKSGPSQQQQQAISETKEAIHGNAKTQVVKSTPSSSVEPPCSKVGDQAVPTGVDPKQSGRFHSQCQASGSHILATQSKEEARPAVFQASSVEETLDPTKVRPVQFKKGPTVLVSTGNHSGTQPLGDLNGQVLPPSRGNVMQSANGIQRAKVQDFKASPEAPALNHAGHKKEKENIPPVSCMEIKRIQDLPEAVTMGKSPEQKLLRALGKLPVCSTVLAQPEATSVPEAVEATGQGNIHHFSDVEERYHDFMRVSGKTSNALEINVLDVSELFARCVDTNSKNAQYNFINHSSANKDKQHFEQRDTERSNEFFREYCPAPSFDLGIDDLHTRSADNIAHQHVGSSTFAEHEFEELPVCNQPIIDITDDDYLLDVEGIDEPCVQAEGNAYQTPEKSSNQGEVGSISKVYSSSSSGEMHPHQFERRIIKPPPCKRSPFIDYNEKKVYMSKPEANRLYASVILHGRIDEEESLGVDTSARVIEYGKYFVTVRELANSMKKEGFVLSHVMEVGIETIMMNLPPDSKKLVMPVRFSVQMQNMELNGKELISRFKKSNRLDRKDMIMFPVLENIDKTKPKTGNHYWIFNVNIRDQRFETLDSWRTLKNKALDVCARKMVASFRSLWEEHYASSRVSLDDFGLTNIDVPKQNNESDCGVFALTLANGWEARAVPNFTAEDIPSIMILGKQASCFYEVSSEWNSLPNQRD</sequence>
<comment type="similarity">
    <text evidence="1">Belongs to the peptidase C48 family.</text>
</comment>
<keyword evidence="7" id="KW-1185">Reference proteome</keyword>
<feature type="compositionally biased region" description="Polar residues" evidence="4">
    <location>
        <begin position="1"/>
        <end position="15"/>
    </location>
</feature>
<feature type="domain" description="Ubiquitin-like protease family profile" evidence="5">
    <location>
        <begin position="484"/>
        <end position="661"/>
    </location>
</feature>
<feature type="compositionally biased region" description="Low complexity" evidence="4">
    <location>
        <begin position="403"/>
        <end position="413"/>
    </location>
</feature>
<reference evidence="6" key="2">
    <citation type="submission" date="2018-10" db="UniProtKB">
        <authorList>
            <consortium name="EnsemblPlants"/>
        </authorList>
    </citation>
    <scope>IDENTIFICATION</scope>
</reference>
<feature type="region of interest" description="Disordered" evidence="4">
    <location>
        <begin position="388"/>
        <end position="415"/>
    </location>
</feature>
<dbReference type="Pfam" id="PF02902">
    <property type="entry name" value="Peptidase_C48"/>
    <property type="match status" value="1"/>
</dbReference>
<dbReference type="Gramene" id="TraesCS7A03G0541300.1">
    <property type="protein sequence ID" value="TraesCS7A03G0541300.1.CDS"/>
    <property type="gene ID" value="TraesCS7A03G0541300"/>
</dbReference>
<dbReference type="InterPro" id="IPR003653">
    <property type="entry name" value="Peptidase_C48_C"/>
</dbReference>
<keyword evidence="3" id="KW-0378">Hydrolase</keyword>
<evidence type="ECO:0000259" key="5">
    <source>
        <dbReference type="PROSITE" id="PS50600"/>
    </source>
</evidence>
<evidence type="ECO:0000256" key="4">
    <source>
        <dbReference type="SAM" id="MobiDB-lite"/>
    </source>
</evidence>
<dbReference type="PROSITE" id="PS50600">
    <property type="entry name" value="ULP_PROTEASE"/>
    <property type="match status" value="1"/>
</dbReference>